<dbReference type="AlphaFoldDB" id="A0A1M5BUM2"/>
<sequence>MKHCLLLFFIILISCTEKNSLVEKKISISQLIEPKDYIYVELLSYYSSSNKKDSNFYIVKNIHTNDTIYVVDKNSSSVADFIKNYDGVENTGIVLQKSKSDSKKKYFISIPSDYDLNSKPLYLGELIRLID</sequence>
<accession>A0A1M5BUM2</accession>
<evidence type="ECO:0000313" key="1">
    <source>
        <dbReference type="EMBL" id="SHF46116.1"/>
    </source>
</evidence>
<dbReference type="Proteomes" id="UP000184236">
    <property type="component" value="Unassembled WGS sequence"/>
</dbReference>
<protein>
    <submittedName>
        <fullName evidence="1">Uncharacterized protein</fullName>
    </submittedName>
</protein>
<evidence type="ECO:0000313" key="2">
    <source>
        <dbReference type="Proteomes" id="UP000184236"/>
    </source>
</evidence>
<reference evidence="2" key="1">
    <citation type="submission" date="2016-11" db="EMBL/GenBank/DDBJ databases">
        <authorList>
            <person name="Varghese N."/>
            <person name="Submissions S."/>
        </authorList>
    </citation>
    <scope>NUCLEOTIDE SEQUENCE [LARGE SCALE GENOMIC DNA]</scope>
    <source>
        <strain evidence="2">DSM 26898</strain>
    </source>
</reference>
<dbReference type="EMBL" id="FQVO01000024">
    <property type="protein sequence ID" value="SHF46116.1"/>
    <property type="molecule type" value="Genomic_DNA"/>
</dbReference>
<dbReference type="PROSITE" id="PS51257">
    <property type="entry name" value="PROKAR_LIPOPROTEIN"/>
    <property type="match status" value="1"/>
</dbReference>
<name>A0A1M5BUM2_9FLAO</name>
<dbReference type="RefSeq" id="WP_072886316.1">
    <property type="nucleotide sequence ID" value="NZ_FQVO01000024.1"/>
</dbReference>
<organism evidence="1 2">
    <name type="scientific">Chryseobacterium takakiae</name>
    <dbReference type="NCBI Taxonomy" id="1302685"/>
    <lineage>
        <taxon>Bacteria</taxon>
        <taxon>Pseudomonadati</taxon>
        <taxon>Bacteroidota</taxon>
        <taxon>Flavobacteriia</taxon>
        <taxon>Flavobacteriales</taxon>
        <taxon>Weeksellaceae</taxon>
        <taxon>Chryseobacterium group</taxon>
        <taxon>Chryseobacterium</taxon>
    </lineage>
</organism>
<gene>
    <name evidence="1" type="ORF">SAMN05444408_12416</name>
</gene>
<keyword evidence="2" id="KW-1185">Reference proteome</keyword>
<proteinExistence type="predicted"/>
<dbReference type="STRING" id="1302685.SAMN05444408_12416"/>
<dbReference type="OrthoDB" id="1261291at2"/>